<dbReference type="HOGENOM" id="CLU_059447_0_0_1"/>
<dbReference type="Proteomes" id="UP000008281">
    <property type="component" value="Unassembled WGS sequence"/>
</dbReference>
<evidence type="ECO:0000313" key="3">
    <source>
        <dbReference type="Proteomes" id="UP000008281"/>
    </source>
</evidence>
<feature type="compositionally biased region" description="Low complexity" evidence="1">
    <location>
        <begin position="59"/>
        <end position="69"/>
    </location>
</feature>
<gene>
    <name evidence="2" type="ORF">CRE_21765</name>
</gene>
<proteinExistence type="predicted"/>
<feature type="region of interest" description="Disordered" evidence="1">
    <location>
        <begin position="1"/>
        <end position="74"/>
    </location>
</feature>
<dbReference type="OMA" id="EWTNTSE"/>
<dbReference type="InParanoid" id="E3MEP9"/>
<reference evidence="2" key="1">
    <citation type="submission" date="2007-07" db="EMBL/GenBank/DDBJ databases">
        <title>PCAP assembly of the Caenorhabditis remanei genome.</title>
        <authorList>
            <consortium name="The Caenorhabditis remanei Sequencing Consortium"/>
            <person name="Wilson R.K."/>
        </authorList>
    </citation>
    <scope>NUCLEOTIDE SEQUENCE [LARGE SCALE GENOMIC DNA]</scope>
    <source>
        <strain evidence="2">PB4641</strain>
    </source>
</reference>
<evidence type="ECO:0000313" key="2">
    <source>
        <dbReference type="EMBL" id="EFP00419.1"/>
    </source>
</evidence>
<feature type="compositionally biased region" description="Polar residues" evidence="1">
    <location>
        <begin position="24"/>
        <end position="48"/>
    </location>
</feature>
<accession>E3MEP9</accession>
<dbReference type="STRING" id="31234.E3MEP9"/>
<protein>
    <submittedName>
        <fullName evidence="2">Uncharacterized protein</fullName>
    </submittedName>
</protein>
<name>E3MEP9_CAERE</name>
<sequence>MFPNGTPKSSLKTAPYRIPLNRRGMTNASSIENLSPSNSMSHHQSVNRSMKIRESKYDTGSSSSTSGMSNPQLGTLQATVDGRWSPYGFAATQLYDNIQGVPLDRETCEANLQKLVRNIREIDYYEFLTSAQQYREQGKPLLEKTSLQLAFMAALSNKQYGKASNHPKQEVRLFSRHNVHPDFQKQSNLGGYHLFSLDKACAKFDGIVELPNRKYFQLSKAFRLEAVAEWCGSDQRKSLRNFGRYLFDEIGKRDNQMICYSASQNAGMYLPVSDAFFKTITDFAVEGFGKEHTSDVSALFLLTLKDVLSNKLNRLRKSYNHQYGKGGSESAVMWLKEELAKPNGALIRSEIVFSPTNDGSNYVYDEVDQEDTIPEDDEDYENREEQIIVDY</sequence>
<dbReference type="PANTHER" id="PTHR22921:SF27">
    <property type="entry name" value="C2H2-TYPE DOMAIN-CONTAINING PROTEIN-RELATED"/>
    <property type="match status" value="1"/>
</dbReference>
<keyword evidence="3" id="KW-1185">Reference proteome</keyword>
<evidence type="ECO:0000256" key="1">
    <source>
        <dbReference type="SAM" id="MobiDB-lite"/>
    </source>
</evidence>
<dbReference type="AlphaFoldDB" id="E3MEP9"/>
<dbReference type="EMBL" id="DS268439">
    <property type="protein sequence ID" value="EFP00419.1"/>
    <property type="molecule type" value="Genomic_DNA"/>
</dbReference>
<organism evidence="3">
    <name type="scientific">Caenorhabditis remanei</name>
    <name type="common">Caenorhabditis vulgaris</name>
    <dbReference type="NCBI Taxonomy" id="31234"/>
    <lineage>
        <taxon>Eukaryota</taxon>
        <taxon>Metazoa</taxon>
        <taxon>Ecdysozoa</taxon>
        <taxon>Nematoda</taxon>
        <taxon>Chromadorea</taxon>
        <taxon>Rhabditida</taxon>
        <taxon>Rhabditina</taxon>
        <taxon>Rhabditomorpha</taxon>
        <taxon>Rhabditoidea</taxon>
        <taxon>Rhabditidae</taxon>
        <taxon>Peloderinae</taxon>
        <taxon>Caenorhabditis</taxon>
    </lineage>
</organism>
<dbReference type="eggNOG" id="ENOG502RXF6">
    <property type="taxonomic scope" value="Eukaryota"/>
</dbReference>
<dbReference type="PANTHER" id="PTHR22921">
    <property type="entry name" value="PROTEIN CBG20088-RELATED"/>
    <property type="match status" value="1"/>
</dbReference>
<feature type="compositionally biased region" description="Polar residues" evidence="1">
    <location>
        <begin position="1"/>
        <end position="12"/>
    </location>
</feature>